<evidence type="ECO:0008006" key="3">
    <source>
        <dbReference type="Google" id="ProtNLM"/>
    </source>
</evidence>
<comment type="caution">
    <text evidence="1">The sequence shown here is derived from an EMBL/GenBank/DDBJ whole genome shotgun (WGS) entry which is preliminary data.</text>
</comment>
<dbReference type="AlphaFoldDB" id="A0AAV1K5I9"/>
<accession>A0AAV1K5I9</accession>
<organism evidence="1 2">
    <name type="scientific">Leptosia nina</name>
    <dbReference type="NCBI Taxonomy" id="320188"/>
    <lineage>
        <taxon>Eukaryota</taxon>
        <taxon>Metazoa</taxon>
        <taxon>Ecdysozoa</taxon>
        <taxon>Arthropoda</taxon>
        <taxon>Hexapoda</taxon>
        <taxon>Insecta</taxon>
        <taxon>Pterygota</taxon>
        <taxon>Neoptera</taxon>
        <taxon>Endopterygota</taxon>
        <taxon>Lepidoptera</taxon>
        <taxon>Glossata</taxon>
        <taxon>Ditrysia</taxon>
        <taxon>Papilionoidea</taxon>
        <taxon>Pieridae</taxon>
        <taxon>Pierinae</taxon>
        <taxon>Leptosia</taxon>
    </lineage>
</organism>
<evidence type="ECO:0000313" key="2">
    <source>
        <dbReference type="Proteomes" id="UP001497472"/>
    </source>
</evidence>
<evidence type="ECO:0000313" key="1">
    <source>
        <dbReference type="EMBL" id="CAK1555960.1"/>
    </source>
</evidence>
<gene>
    <name evidence="1" type="ORF">LNINA_LOCUS14741</name>
</gene>
<dbReference type="Proteomes" id="UP001497472">
    <property type="component" value="Unassembled WGS sequence"/>
</dbReference>
<sequence length="99" mass="11889">MIDGEEKFHIARRKSKHRSQKYRVAWEYDRTFAWWIAPDPDNSYKARCKICNKSITAEKQVLDKHAICKRHLKNWALKSESETLTLLKTYYLEIENVLC</sequence>
<dbReference type="EMBL" id="CAVLEF010000281">
    <property type="protein sequence ID" value="CAK1555960.1"/>
    <property type="molecule type" value="Genomic_DNA"/>
</dbReference>
<reference evidence="1 2" key="1">
    <citation type="submission" date="2023-11" db="EMBL/GenBank/DDBJ databases">
        <authorList>
            <person name="Okamura Y."/>
        </authorList>
    </citation>
    <scope>NUCLEOTIDE SEQUENCE [LARGE SCALE GENOMIC DNA]</scope>
</reference>
<name>A0AAV1K5I9_9NEOP</name>
<proteinExistence type="predicted"/>
<keyword evidence="2" id="KW-1185">Reference proteome</keyword>
<protein>
    <recommendedName>
        <fullName evidence="3">BED-type domain-containing protein</fullName>
    </recommendedName>
</protein>